<accession>R7V558</accession>
<dbReference type="EMBL" id="AMQN01000728">
    <property type="status" value="NOT_ANNOTATED_CDS"/>
    <property type="molecule type" value="Genomic_DNA"/>
</dbReference>
<reference evidence="2" key="3">
    <citation type="submission" date="2015-06" db="UniProtKB">
        <authorList>
            <consortium name="EnsemblMetazoa"/>
        </authorList>
    </citation>
    <scope>IDENTIFICATION</scope>
</reference>
<proteinExistence type="predicted"/>
<dbReference type="EMBL" id="KB295062">
    <property type="protein sequence ID" value="ELU13664.1"/>
    <property type="molecule type" value="Genomic_DNA"/>
</dbReference>
<evidence type="ECO:0000313" key="2">
    <source>
        <dbReference type="EnsemblMetazoa" id="CapteP190241"/>
    </source>
</evidence>
<reference evidence="3" key="1">
    <citation type="submission" date="2012-12" db="EMBL/GenBank/DDBJ databases">
        <authorList>
            <person name="Hellsten U."/>
            <person name="Grimwood J."/>
            <person name="Chapman J.A."/>
            <person name="Shapiro H."/>
            <person name="Aerts A."/>
            <person name="Otillar R.P."/>
            <person name="Terry A.Y."/>
            <person name="Boore J.L."/>
            <person name="Simakov O."/>
            <person name="Marletaz F."/>
            <person name="Cho S.-J."/>
            <person name="Edsinger-Gonzales E."/>
            <person name="Havlak P."/>
            <person name="Kuo D.-H."/>
            <person name="Larsson T."/>
            <person name="Lv J."/>
            <person name="Arendt D."/>
            <person name="Savage R."/>
            <person name="Osoegawa K."/>
            <person name="de Jong P."/>
            <person name="Lindberg D.R."/>
            <person name="Seaver E.C."/>
            <person name="Weisblat D.A."/>
            <person name="Putnam N.H."/>
            <person name="Grigoriev I.V."/>
            <person name="Rokhsar D.S."/>
        </authorList>
    </citation>
    <scope>NUCLEOTIDE SEQUENCE</scope>
    <source>
        <strain evidence="3">I ESC-2004</strain>
    </source>
</reference>
<dbReference type="EnsemblMetazoa" id="CapteT190241">
    <property type="protein sequence ID" value="CapteP190241"/>
    <property type="gene ID" value="CapteG190241"/>
</dbReference>
<organism evidence="1">
    <name type="scientific">Capitella teleta</name>
    <name type="common">Polychaete worm</name>
    <dbReference type="NCBI Taxonomy" id="283909"/>
    <lineage>
        <taxon>Eukaryota</taxon>
        <taxon>Metazoa</taxon>
        <taxon>Spiralia</taxon>
        <taxon>Lophotrochozoa</taxon>
        <taxon>Annelida</taxon>
        <taxon>Polychaeta</taxon>
        <taxon>Sedentaria</taxon>
        <taxon>Scolecida</taxon>
        <taxon>Capitellidae</taxon>
        <taxon>Capitella</taxon>
    </lineage>
</organism>
<dbReference type="AlphaFoldDB" id="R7V558"/>
<gene>
    <name evidence="1" type="ORF">CAPTEDRAFT_190241</name>
</gene>
<name>R7V558_CAPTE</name>
<sequence>MDEDGEGCIDYVHDNPETTACLLAISEEASAYEPTHELSFSLWDSRQKLILVKHSTTSPNSRRTSWTSADCAADVVTPRNRFSRTSRNSQRHFRFEHCDNIEEYIERYRRDHRAGPRFTTTPLDSPISPSVDPYLHKLRKLYCGSPLRDISEETPTTVPLTNPASVSASIVGLYSHANFTMPVLSELSSKGQVCLTPTQTSTPRRQRTMATALLRSSTELGANKKMLASHSFLNLTPSPVAMPIQILMDACSRARLRNDTCCNESSCYKSSTLCASDAPPRFNRSTSCMLGSMHYPRTAPLKACKHRLVSEGEGFLKGHTLVAHDKPQISKRGTPS</sequence>
<evidence type="ECO:0000313" key="1">
    <source>
        <dbReference type="EMBL" id="ELU13664.1"/>
    </source>
</evidence>
<protein>
    <submittedName>
        <fullName evidence="1 2">Uncharacterized protein</fullName>
    </submittedName>
</protein>
<dbReference type="Proteomes" id="UP000014760">
    <property type="component" value="Unassembled WGS sequence"/>
</dbReference>
<evidence type="ECO:0000313" key="3">
    <source>
        <dbReference type="Proteomes" id="UP000014760"/>
    </source>
</evidence>
<keyword evidence="3" id="KW-1185">Reference proteome</keyword>
<dbReference type="HOGENOM" id="CLU_827025_0_0_1"/>
<reference evidence="1 3" key="2">
    <citation type="journal article" date="2013" name="Nature">
        <title>Insights into bilaterian evolution from three spiralian genomes.</title>
        <authorList>
            <person name="Simakov O."/>
            <person name="Marletaz F."/>
            <person name="Cho S.J."/>
            <person name="Edsinger-Gonzales E."/>
            <person name="Havlak P."/>
            <person name="Hellsten U."/>
            <person name="Kuo D.H."/>
            <person name="Larsson T."/>
            <person name="Lv J."/>
            <person name="Arendt D."/>
            <person name="Savage R."/>
            <person name="Osoegawa K."/>
            <person name="de Jong P."/>
            <person name="Grimwood J."/>
            <person name="Chapman J.A."/>
            <person name="Shapiro H."/>
            <person name="Aerts A."/>
            <person name="Otillar R.P."/>
            <person name="Terry A.Y."/>
            <person name="Boore J.L."/>
            <person name="Grigoriev I.V."/>
            <person name="Lindberg D.R."/>
            <person name="Seaver E.C."/>
            <person name="Weisblat D.A."/>
            <person name="Putnam N.H."/>
            <person name="Rokhsar D.S."/>
        </authorList>
    </citation>
    <scope>NUCLEOTIDE SEQUENCE</scope>
    <source>
        <strain evidence="1 3">I ESC-2004</strain>
    </source>
</reference>